<keyword evidence="1" id="KW-0812">Transmembrane</keyword>
<dbReference type="EMBL" id="BARS01054922">
    <property type="protein sequence ID" value="GAG52552.1"/>
    <property type="molecule type" value="Genomic_DNA"/>
</dbReference>
<evidence type="ECO:0000313" key="2">
    <source>
        <dbReference type="EMBL" id="GAG52552.1"/>
    </source>
</evidence>
<feature type="transmembrane region" description="Helical" evidence="1">
    <location>
        <begin position="12"/>
        <end position="32"/>
    </location>
</feature>
<keyword evidence="1" id="KW-0472">Membrane</keyword>
<sequence>MNPSASQNQVSPLAVIALAAPVVAVGVGYLIWRWFVEKPVEKSGPRQLGPIEEAVLDTEPPKPKAAAPGEHGYIAATKPTWQPPVGMIWIPIHILHEGKAWMLVAATKQGRIL</sequence>
<reference evidence="2" key="1">
    <citation type="journal article" date="2014" name="Front. Microbiol.">
        <title>High frequency of phylogenetically diverse reductive dehalogenase-homologous genes in deep subseafloor sedimentary metagenomes.</title>
        <authorList>
            <person name="Kawai M."/>
            <person name="Futagami T."/>
            <person name="Toyoda A."/>
            <person name="Takaki Y."/>
            <person name="Nishi S."/>
            <person name="Hori S."/>
            <person name="Arai W."/>
            <person name="Tsubouchi T."/>
            <person name="Morono Y."/>
            <person name="Uchiyama I."/>
            <person name="Ito T."/>
            <person name="Fujiyama A."/>
            <person name="Inagaki F."/>
            <person name="Takami H."/>
        </authorList>
    </citation>
    <scope>NUCLEOTIDE SEQUENCE</scope>
    <source>
        <strain evidence="2">Expedition CK06-06</strain>
    </source>
</reference>
<keyword evidence="1" id="KW-1133">Transmembrane helix</keyword>
<evidence type="ECO:0000256" key="1">
    <source>
        <dbReference type="SAM" id="Phobius"/>
    </source>
</evidence>
<feature type="non-terminal residue" evidence="2">
    <location>
        <position position="113"/>
    </location>
</feature>
<gene>
    <name evidence="2" type="ORF">S01H1_81207</name>
</gene>
<comment type="caution">
    <text evidence="2">The sequence shown here is derived from an EMBL/GenBank/DDBJ whole genome shotgun (WGS) entry which is preliminary data.</text>
</comment>
<organism evidence="2">
    <name type="scientific">marine sediment metagenome</name>
    <dbReference type="NCBI Taxonomy" id="412755"/>
    <lineage>
        <taxon>unclassified sequences</taxon>
        <taxon>metagenomes</taxon>
        <taxon>ecological metagenomes</taxon>
    </lineage>
</organism>
<proteinExistence type="predicted"/>
<name>X0Z1X2_9ZZZZ</name>
<accession>X0Z1X2</accession>
<dbReference type="AlphaFoldDB" id="X0Z1X2"/>
<protein>
    <submittedName>
        <fullName evidence="2">Uncharacterized protein</fullName>
    </submittedName>
</protein>